<evidence type="ECO:0000256" key="7">
    <source>
        <dbReference type="ARBA" id="ARBA00068695"/>
    </source>
</evidence>
<protein>
    <recommendedName>
        <fullName evidence="7">Phenylacetate-coenzyme A ligase</fullName>
        <ecNumber evidence="6">6.2.1.30</ecNumber>
    </recommendedName>
    <alternativeName>
        <fullName evidence="8">Phenylacetyl-CoA ligase</fullName>
    </alternativeName>
</protein>
<evidence type="ECO:0000256" key="3">
    <source>
        <dbReference type="ARBA" id="ARBA00022741"/>
    </source>
</evidence>
<feature type="domain" description="AMP-dependent synthetase/ligase" evidence="10">
    <location>
        <begin position="70"/>
        <end position="276"/>
    </location>
</feature>
<accession>A0A9Q7EW98</accession>
<evidence type="ECO:0000259" key="11">
    <source>
        <dbReference type="Pfam" id="PF14535"/>
    </source>
</evidence>
<dbReference type="GO" id="GO:0000166">
    <property type="term" value="F:nucleotide binding"/>
    <property type="evidence" value="ECO:0007669"/>
    <property type="project" value="UniProtKB-KW"/>
</dbReference>
<keyword evidence="2 12" id="KW-0436">Ligase</keyword>
<dbReference type="CDD" id="cd05913">
    <property type="entry name" value="PaaK"/>
    <property type="match status" value="1"/>
</dbReference>
<sequence>MTTGLLEHLATGTPSLLNRLHRSLNQAMRSPAYREKLGLSRADEVTNLDRFAELPFLTKEDLRRHSPFGLCCADEQEIVRVHSTSGTTGDPVVIPYTARDVETFAALMARALSMAGMTDGDRAMVTPGYGLWTAGIGFQTGVERLGACAIPTGPIAMEMQMAFLRKMNPSYLIGTASMALLLGETIRREGLTPSLKGAILGAEQWGDGRRAVIERLLGAKTFDIYGMTETYGPGIAIECACQEGLHYWDDLFYFEVIDPATGTVLPEGETGELVITTLVKEGLPLIRYRTRDLAAILPGTCRCGSPYPRISRILGRSDDMITYRGVNLFPSSVEKLVAETPGLGSEFRIVLTTEEGKDCLDLEVERSCDGGDEPAKDLARKMKMTLSALPRVRLLPPGGLGREMKKTRRVFDNRSR</sequence>
<evidence type="ECO:0000256" key="6">
    <source>
        <dbReference type="ARBA" id="ARBA00066629"/>
    </source>
</evidence>
<evidence type="ECO:0000256" key="5">
    <source>
        <dbReference type="ARBA" id="ARBA00061566"/>
    </source>
</evidence>
<dbReference type="InterPro" id="IPR011880">
    <property type="entry name" value="PA_CoA_ligase"/>
</dbReference>
<comment type="subunit">
    <text evidence="1">Monomer.</text>
</comment>
<dbReference type="Gene3D" id="3.30.300.30">
    <property type="match status" value="1"/>
</dbReference>
<feature type="region of interest" description="Disordered" evidence="9">
    <location>
        <begin position="397"/>
        <end position="416"/>
    </location>
</feature>
<evidence type="ECO:0000256" key="8">
    <source>
        <dbReference type="ARBA" id="ARBA00075111"/>
    </source>
</evidence>
<dbReference type="EC" id="6.2.1.30" evidence="6"/>
<dbReference type="Proteomes" id="UP000671879">
    <property type="component" value="Chromosome"/>
</dbReference>
<evidence type="ECO:0000313" key="12">
    <source>
        <dbReference type="EMBL" id="QTX32649.1"/>
    </source>
</evidence>
<dbReference type="Pfam" id="PF00501">
    <property type="entry name" value="AMP-binding"/>
    <property type="match status" value="1"/>
</dbReference>
<organism evidence="12 13">
    <name type="scientific">Aminithiophilus ramosus</name>
    <dbReference type="NCBI Taxonomy" id="3029084"/>
    <lineage>
        <taxon>Bacteria</taxon>
        <taxon>Thermotogati</taxon>
        <taxon>Synergistota</taxon>
        <taxon>Synergistia</taxon>
        <taxon>Synergistales</taxon>
        <taxon>Aminithiophilaceae</taxon>
        <taxon>Aminithiophilus</taxon>
    </lineage>
</organism>
<dbReference type="SUPFAM" id="SSF56801">
    <property type="entry name" value="Acetyl-CoA synthetase-like"/>
    <property type="match status" value="1"/>
</dbReference>
<dbReference type="InterPro" id="IPR028154">
    <property type="entry name" value="AMP-dep_Lig_C"/>
</dbReference>
<evidence type="ECO:0000259" key="10">
    <source>
        <dbReference type="Pfam" id="PF00501"/>
    </source>
</evidence>
<comment type="pathway">
    <text evidence="4">Aromatic compound metabolism; phenylacetate degradation.</text>
</comment>
<dbReference type="InterPro" id="IPR000873">
    <property type="entry name" value="AMP-dep_synth/lig_dom"/>
</dbReference>
<dbReference type="EMBL" id="CP072943">
    <property type="protein sequence ID" value="QTX32649.1"/>
    <property type="molecule type" value="Genomic_DNA"/>
</dbReference>
<dbReference type="KEGG" id="aram:KAR29_01520"/>
<evidence type="ECO:0000313" key="13">
    <source>
        <dbReference type="Proteomes" id="UP000671879"/>
    </source>
</evidence>
<dbReference type="GO" id="GO:0047475">
    <property type="term" value="F:phenylacetate-CoA ligase activity"/>
    <property type="evidence" value="ECO:0007669"/>
    <property type="project" value="UniProtKB-EC"/>
</dbReference>
<dbReference type="Gene3D" id="3.40.50.12780">
    <property type="entry name" value="N-terminal domain of ligase-like"/>
    <property type="match status" value="1"/>
</dbReference>
<evidence type="ECO:0000256" key="4">
    <source>
        <dbReference type="ARBA" id="ARBA00060591"/>
    </source>
</evidence>
<keyword evidence="3" id="KW-0547">Nucleotide-binding</keyword>
<evidence type="ECO:0000256" key="1">
    <source>
        <dbReference type="ARBA" id="ARBA00011245"/>
    </source>
</evidence>
<feature type="domain" description="AMP-dependent ligase C-terminal" evidence="11">
    <location>
        <begin position="325"/>
        <end position="414"/>
    </location>
</feature>
<dbReference type="InterPro" id="IPR042099">
    <property type="entry name" value="ANL_N_sf"/>
</dbReference>
<evidence type="ECO:0000256" key="2">
    <source>
        <dbReference type="ARBA" id="ARBA00022598"/>
    </source>
</evidence>
<reference evidence="13" key="1">
    <citation type="submission" date="2021-04" db="EMBL/GenBank/DDBJ databases">
        <title>A novel Synergistetes isolate from a pyrite-forming mixed culture.</title>
        <authorList>
            <person name="Bunk B."/>
            <person name="Sproer C."/>
            <person name="Spring S."/>
            <person name="Pester M."/>
        </authorList>
    </citation>
    <scope>NUCLEOTIDE SEQUENCE [LARGE SCALE GENOMIC DNA]</scope>
    <source>
        <strain evidence="13">J.5.4.2-T.3.5.2</strain>
    </source>
</reference>
<dbReference type="PANTHER" id="PTHR43845">
    <property type="entry name" value="BLR5969 PROTEIN"/>
    <property type="match status" value="1"/>
</dbReference>
<gene>
    <name evidence="12" type="ORF">KAR29_01520</name>
</gene>
<dbReference type="PANTHER" id="PTHR43845:SF1">
    <property type="entry name" value="BLR5969 PROTEIN"/>
    <property type="match status" value="1"/>
</dbReference>
<name>A0A9Q7EW98_9BACT</name>
<keyword evidence="13" id="KW-1185">Reference proteome</keyword>
<evidence type="ECO:0000256" key="9">
    <source>
        <dbReference type="SAM" id="MobiDB-lite"/>
    </source>
</evidence>
<proteinExistence type="inferred from homology"/>
<dbReference type="AlphaFoldDB" id="A0A9Q7EW98"/>
<dbReference type="InterPro" id="IPR045851">
    <property type="entry name" value="AMP-bd_C_sf"/>
</dbReference>
<dbReference type="FunFam" id="3.40.50.12780:FF:000016">
    <property type="entry name" value="Phenylacetate-coenzyme A ligase"/>
    <property type="match status" value="1"/>
</dbReference>
<comment type="similarity">
    <text evidence="5">Belongs to the phenylacetyl-CoA ligase family.</text>
</comment>
<dbReference type="GO" id="GO:0010124">
    <property type="term" value="P:phenylacetate catabolic process"/>
    <property type="evidence" value="ECO:0007669"/>
    <property type="project" value="InterPro"/>
</dbReference>
<dbReference type="Pfam" id="PF14535">
    <property type="entry name" value="AMP-binding_C_2"/>
    <property type="match status" value="1"/>
</dbReference>
<dbReference type="RefSeq" id="WP_274373899.1">
    <property type="nucleotide sequence ID" value="NZ_CP072943.1"/>
</dbReference>